<keyword evidence="3" id="KW-1185">Reference proteome</keyword>
<dbReference type="Gene3D" id="1.10.340.70">
    <property type="match status" value="1"/>
</dbReference>
<feature type="domain" description="Integrase catalytic" evidence="1">
    <location>
        <begin position="158"/>
        <end position="328"/>
    </location>
</feature>
<dbReference type="STRING" id="67767.A0A0J7JZK0"/>
<dbReference type="InterPro" id="IPR012337">
    <property type="entry name" value="RNaseH-like_sf"/>
</dbReference>
<dbReference type="InterPro" id="IPR041588">
    <property type="entry name" value="Integrase_H2C2"/>
</dbReference>
<dbReference type="AlphaFoldDB" id="A0A0J7JZK0"/>
<dbReference type="EMBL" id="LBMM01019675">
    <property type="protein sequence ID" value="KMQ83484.1"/>
    <property type="molecule type" value="Genomic_DNA"/>
</dbReference>
<reference evidence="2 3" key="1">
    <citation type="submission" date="2015-04" db="EMBL/GenBank/DDBJ databases">
        <title>Lasius niger genome sequencing.</title>
        <authorList>
            <person name="Konorov E.A."/>
            <person name="Nikitin M.A."/>
            <person name="Kirill M.V."/>
            <person name="Chang P."/>
        </authorList>
    </citation>
    <scope>NUCLEOTIDE SEQUENCE [LARGE SCALE GENOMIC DNA]</scope>
    <source>
        <tissue evidence="2">Whole</tissue>
    </source>
</reference>
<dbReference type="Gene3D" id="3.30.420.10">
    <property type="entry name" value="Ribonuclease H-like superfamily/Ribonuclease H"/>
    <property type="match status" value="1"/>
</dbReference>
<protein>
    <submittedName>
        <fullName evidence="2">Retrovirus-like pol polyprotein</fullName>
    </submittedName>
</protein>
<evidence type="ECO:0000259" key="1">
    <source>
        <dbReference type="PROSITE" id="PS50994"/>
    </source>
</evidence>
<dbReference type="OrthoDB" id="422540at2759"/>
<accession>A0A0J7JZK0</accession>
<dbReference type="Pfam" id="PF00665">
    <property type="entry name" value="rve"/>
    <property type="match status" value="1"/>
</dbReference>
<dbReference type="PANTHER" id="PTHR38681">
    <property type="entry name" value="RETROVIRUS-RELATED POL POLYPROTEIN FROM TRANSPOSON 412-LIKE PROTEIN-RELATED"/>
    <property type="match status" value="1"/>
</dbReference>
<dbReference type="PROSITE" id="PS50994">
    <property type="entry name" value="INTEGRASE"/>
    <property type="match status" value="1"/>
</dbReference>
<dbReference type="PANTHER" id="PTHR38681:SF1">
    <property type="entry name" value="RETROVIRUS-RELATED POL POLYPROTEIN FROM TRANSPOSON 412-LIKE PROTEIN"/>
    <property type="match status" value="1"/>
</dbReference>
<name>A0A0J7JZK0_LASNI</name>
<dbReference type="PaxDb" id="67767-A0A0J7JZK0"/>
<comment type="caution">
    <text evidence="2">The sequence shown here is derived from an EMBL/GenBank/DDBJ whole genome shotgun (WGS) entry which is preliminary data.</text>
</comment>
<gene>
    <name evidence="2" type="ORF">RF55_19923</name>
</gene>
<evidence type="ECO:0000313" key="3">
    <source>
        <dbReference type="Proteomes" id="UP000036403"/>
    </source>
</evidence>
<dbReference type="Pfam" id="PF17921">
    <property type="entry name" value="Integrase_H2C2"/>
    <property type="match status" value="1"/>
</dbReference>
<dbReference type="InterPro" id="IPR036397">
    <property type="entry name" value="RNaseH_sf"/>
</dbReference>
<sequence length="444" mass="50476">MLEGRQFTVYTDHKPLSYAFSKNNVADALSRISEIKLDNSINYEEMALAQSADDELRVTRDSGGVLKMKSIVFTPDGTELWCDTSTEVVRPYVPKSLRKRVFDTIHNLSHPGVKASVDMIRKRFVWHSLAKDVAEWARSCMSCQKSKIHRHTKSETGVYPLPRARFSHVNVDIVGPLPPSRNQRYCLTCVDRYSRWAEVFPMPDQTANTVAETFFAGWVARFGVPDAIVTDRGGQFDGHLINSLAQFLGCEKARTTSYNPASNGMVERFHRQLKHAIKCHATERWVEVLPIILLGIRSSIKSDIGSSSAELVYGCALRLPGEFFRSNSAYVPPHHEFLKVLKENMAKMRPAPAARHGTKDTFVHKDLPNATHVFVRQDYVRKPLQQPYDGPYEVVKSGDKFFKLRVKDKEVNISINRLKPAQMLTGMDSDRELRPKLQVRFLLP</sequence>
<dbReference type="InterPro" id="IPR001584">
    <property type="entry name" value="Integrase_cat-core"/>
</dbReference>
<dbReference type="SUPFAM" id="SSF53098">
    <property type="entry name" value="Ribonuclease H-like"/>
    <property type="match status" value="1"/>
</dbReference>
<dbReference type="GO" id="GO:0003676">
    <property type="term" value="F:nucleic acid binding"/>
    <property type="evidence" value="ECO:0007669"/>
    <property type="project" value="InterPro"/>
</dbReference>
<dbReference type="GO" id="GO:0015074">
    <property type="term" value="P:DNA integration"/>
    <property type="evidence" value="ECO:0007669"/>
    <property type="project" value="InterPro"/>
</dbReference>
<evidence type="ECO:0000313" key="2">
    <source>
        <dbReference type="EMBL" id="KMQ83484.1"/>
    </source>
</evidence>
<proteinExistence type="predicted"/>
<organism evidence="2 3">
    <name type="scientific">Lasius niger</name>
    <name type="common">Black garden ant</name>
    <dbReference type="NCBI Taxonomy" id="67767"/>
    <lineage>
        <taxon>Eukaryota</taxon>
        <taxon>Metazoa</taxon>
        <taxon>Ecdysozoa</taxon>
        <taxon>Arthropoda</taxon>
        <taxon>Hexapoda</taxon>
        <taxon>Insecta</taxon>
        <taxon>Pterygota</taxon>
        <taxon>Neoptera</taxon>
        <taxon>Endopterygota</taxon>
        <taxon>Hymenoptera</taxon>
        <taxon>Apocrita</taxon>
        <taxon>Aculeata</taxon>
        <taxon>Formicoidea</taxon>
        <taxon>Formicidae</taxon>
        <taxon>Formicinae</taxon>
        <taxon>Lasius</taxon>
        <taxon>Lasius</taxon>
    </lineage>
</organism>
<dbReference type="Proteomes" id="UP000036403">
    <property type="component" value="Unassembled WGS sequence"/>
</dbReference>
<dbReference type="FunFam" id="3.30.420.10:FF:000032">
    <property type="entry name" value="Retrovirus-related Pol polyprotein from transposon 297-like Protein"/>
    <property type="match status" value="1"/>
</dbReference>